<sequence>MRYLLTLFILLLFSCPAWSDTDISLSWRGVVPNVSSNINSPIELGINDIDGELKNNPWLKENEELSVKYSNDVGEVKIIEINSI</sequence>
<evidence type="ECO:0000256" key="1">
    <source>
        <dbReference type="SAM" id="SignalP"/>
    </source>
</evidence>
<organism evidence="2 3">
    <name type="scientific">Photobacterium iliopiscarium</name>
    <dbReference type="NCBI Taxonomy" id="56192"/>
    <lineage>
        <taxon>Bacteria</taxon>
        <taxon>Pseudomonadati</taxon>
        <taxon>Pseudomonadota</taxon>
        <taxon>Gammaproteobacteria</taxon>
        <taxon>Vibrionales</taxon>
        <taxon>Vibrionaceae</taxon>
        <taxon>Photobacterium</taxon>
    </lineage>
</organism>
<dbReference type="RefSeq" id="WP_045036733.1">
    <property type="nucleotide sequence ID" value="NZ_JZSR01000012.1"/>
</dbReference>
<keyword evidence="3" id="KW-1185">Reference proteome</keyword>
<evidence type="ECO:0000313" key="2">
    <source>
        <dbReference type="EMBL" id="PSW96670.1"/>
    </source>
</evidence>
<dbReference type="PROSITE" id="PS51257">
    <property type="entry name" value="PROKAR_LIPOPROTEIN"/>
    <property type="match status" value="1"/>
</dbReference>
<dbReference type="EMBL" id="PYOP01000012">
    <property type="protein sequence ID" value="PSW96670.1"/>
    <property type="molecule type" value="Genomic_DNA"/>
</dbReference>
<feature type="signal peptide" evidence="1">
    <location>
        <begin position="1"/>
        <end position="19"/>
    </location>
</feature>
<name>A0ABX5GSR5_9GAMM</name>
<keyword evidence="1" id="KW-0732">Signal</keyword>
<comment type="caution">
    <text evidence="2">The sequence shown here is derived from an EMBL/GenBank/DDBJ whole genome shotgun (WGS) entry which is preliminary data.</text>
</comment>
<accession>A0ABX5GSR5</accession>
<proteinExistence type="predicted"/>
<reference evidence="2 3" key="1">
    <citation type="submission" date="2018-03" db="EMBL/GenBank/DDBJ databases">
        <title>Whole genome sequencing of Histamine producing bacteria.</title>
        <authorList>
            <person name="Butler K."/>
        </authorList>
    </citation>
    <scope>NUCLEOTIDE SEQUENCE [LARGE SCALE GENOMIC DNA]</scope>
    <source>
        <strain evidence="2 3">ATCC 51761</strain>
    </source>
</reference>
<protein>
    <submittedName>
        <fullName evidence="2">Uncharacterized protein</fullName>
    </submittedName>
</protein>
<evidence type="ECO:0000313" key="3">
    <source>
        <dbReference type="Proteomes" id="UP000241190"/>
    </source>
</evidence>
<dbReference type="Proteomes" id="UP000241190">
    <property type="component" value="Unassembled WGS sequence"/>
</dbReference>
<gene>
    <name evidence="2" type="ORF">C9J52_09600</name>
</gene>
<feature type="chain" id="PRO_5045658517" evidence="1">
    <location>
        <begin position="20"/>
        <end position="84"/>
    </location>
</feature>